<feature type="non-terminal residue" evidence="5">
    <location>
        <position position="1"/>
    </location>
</feature>
<dbReference type="InterPro" id="IPR016197">
    <property type="entry name" value="Chromo-like_dom_sf"/>
</dbReference>
<evidence type="ECO:0000256" key="2">
    <source>
        <dbReference type="ARBA" id="ARBA00023242"/>
    </source>
</evidence>
<feature type="domain" description="Chromo" evidence="4">
    <location>
        <begin position="206"/>
        <end position="264"/>
    </location>
</feature>
<dbReference type="InterPro" id="IPR000953">
    <property type="entry name" value="Chromo/chromo_shadow_dom"/>
</dbReference>
<feature type="region of interest" description="Disordered" evidence="3">
    <location>
        <begin position="1"/>
        <end position="35"/>
    </location>
</feature>
<protein>
    <recommendedName>
        <fullName evidence="4">Chromo domain-containing protein</fullName>
    </recommendedName>
</protein>
<dbReference type="InterPro" id="IPR008251">
    <property type="entry name" value="Chromo_shadow_dom"/>
</dbReference>
<evidence type="ECO:0000256" key="3">
    <source>
        <dbReference type="SAM" id="MobiDB-lite"/>
    </source>
</evidence>
<dbReference type="SMART" id="SM00300">
    <property type="entry name" value="ChSh"/>
    <property type="match status" value="1"/>
</dbReference>
<dbReference type="EMBL" id="GEBQ01024603">
    <property type="protein sequence ID" value="JAT15374.1"/>
    <property type="molecule type" value="Transcribed_RNA"/>
</dbReference>
<comment type="subcellular location">
    <subcellularLocation>
        <location evidence="1">Nucleus</location>
    </subcellularLocation>
</comment>
<sequence length="268" mass="30039">EKSSSEEEEEENSDVEDLAGDAMDFGSSRTKKNIVETSNSVGFKESTEFENWPIREIKPCTETNNSEVMLENIEIGLETVDIEIPTNAVSKAQELPNTLDNVPIKKDNPDRSVDVQDNDATVHSDSLDPDETSKHNQDTPPAVKAEPEKDIDLTLLNKRKEIMLRASKIKNLTPFNLLDHLTEEEIVILGGEVCKKDEVMGFDLGLEPEYVIGINRSPEGLNVLIKWEGVDRADLVPASIANVRCPQLVIKYYQDNMRLRCPLSSDEE</sequence>
<feature type="compositionally biased region" description="Basic and acidic residues" evidence="3">
    <location>
        <begin position="103"/>
        <end position="137"/>
    </location>
</feature>
<accession>A0A1B6KVW9</accession>
<dbReference type="Pfam" id="PF01393">
    <property type="entry name" value="Chromo_shadow"/>
    <property type="match status" value="1"/>
</dbReference>
<proteinExistence type="predicted"/>
<evidence type="ECO:0000313" key="5">
    <source>
        <dbReference type="EMBL" id="JAT15374.1"/>
    </source>
</evidence>
<reference evidence="5" key="1">
    <citation type="submission" date="2015-11" db="EMBL/GenBank/DDBJ databases">
        <title>De novo transcriptome assembly of four potential Pierce s Disease insect vectors from Arizona vineyards.</title>
        <authorList>
            <person name="Tassone E.E."/>
        </authorList>
    </citation>
    <scope>NUCLEOTIDE SEQUENCE</scope>
</reference>
<dbReference type="CDD" id="cd00034">
    <property type="entry name" value="CSD"/>
    <property type="match status" value="1"/>
</dbReference>
<name>A0A1B6KVW9_9HEMI</name>
<dbReference type="GO" id="GO:0005694">
    <property type="term" value="C:chromosome"/>
    <property type="evidence" value="ECO:0007669"/>
    <property type="project" value="UniProtKB-ARBA"/>
</dbReference>
<organism evidence="5">
    <name type="scientific">Graphocephala atropunctata</name>
    <dbReference type="NCBI Taxonomy" id="36148"/>
    <lineage>
        <taxon>Eukaryota</taxon>
        <taxon>Metazoa</taxon>
        <taxon>Ecdysozoa</taxon>
        <taxon>Arthropoda</taxon>
        <taxon>Hexapoda</taxon>
        <taxon>Insecta</taxon>
        <taxon>Pterygota</taxon>
        <taxon>Neoptera</taxon>
        <taxon>Paraneoptera</taxon>
        <taxon>Hemiptera</taxon>
        <taxon>Auchenorrhyncha</taxon>
        <taxon>Membracoidea</taxon>
        <taxon>Cicadellidae</taxon>
        <taxon>Cicadellinae</taxon>
        <taxon>Cicadellini</taxon>
        <taxon>Graphocephala</taxon>
    </lineage>
</organism>
<gene>
    <name evidence="5" type="ORF">g.14485</name>
</gene>
<feature type="compositionally biased region" description="Acidic residues" evidence="3">
    <location>
        <begin position="1"/>
        <end position="19"/>
    </location>
</feature>
<dbReference type="GO" id="GO:0005634">
    <property type="term" value="C:nucleus"/>
    <property type="evidence" value="ECO:0007669"/>
    <property type="project" value="UniProtKB-SubCell"/>
</dbReference>
<feature type="region of interest" description="Disordered" evidence="3">
    <location>
        <begin position="99"/>
        <end position="147"/>
    </location>
</feature>
<dbReference type="PROSITE" id="PS50013">
    <property type="entry name" value="CHROMO_2"/>
    <property type="match status" value="1"/>
</dbReference>
<evidence type="ECO:0000259" key="4">
    <source>
        <dbReference type="PROSITE" id="PS50013"/>
    </source>
</evidence>
<dbReference type="Gene3D" id="2.40.50.40">
    <property type="match status" value="1"/>
</dbReference>
<dbReference type="AlphaFoldDB" id="A0A1B6KVW9"/>
<dbReference type="SUPFAM" id="SSF54160">
    <property type="entry name" value="Chromo domain-like"/>
    <property type="match status" value="1"/>
</dbReference>
<evidence type="ECO:0000256" key="1">
    <source>
        <dbReference type="ARBA" id="ARBA00004123"/>
    </source>
</evidence>
<keyword evidence="2" id="KW-0539">Nucleus</keyword>